<evidence type="ECO:0000313" key="2">
    <source>
        <dbReference type="Proteomes" id="UP000007721"/>
    </source>
</evidence>
<sequence length="61" mass="7290">MPYRVSNFSFHYWLQVLTGAIRDKRIISAVTIMICLPYFIGTKEDQCPDREERNPFVYTMQ</sequence>
<proteinExistence type="predicted"/>
<gene>
    <name evidence="1" type="ordered locus">Geob_0656</name>
</gene>
<organism evidence="1 2">
    <name type="scientific">Geotalea daltonii (strain DSM 22248 / JCM 15807 / FRC-32)</name>
    <name type="common">Geobacter daltonii</name>
    <dbReference type="NCBI Taxonomy" id="316067"/>
    <lineage>
        <taxon>Bacteria</taxon>
        <taxon>Pseudomonadati</taxon>
        <taxon>Thermodesulfobacteriota</taxon>
        <taxon>Desulfuromonadia</taxon>
        <taxon>Geobacterales</taxon>
        <taxon>Geobacteraceae</taxon>
        <taxon>Geotalea</taxon>
    </lineage>
</organism>
<reference evidence="1 2" key="1">
    <citation type="submission" date="2009-01" db="EMBL/GenBank/DDBJ databases">
        <title>Complete sequence of Geobacter sp. FRC-32.</title>
        <authorList>
            <consortium name="US DOE Joint Genome Institute"/>
            <person name="Lucas S."/>
            <person name="Copeland A."/>
            <person name="Lapidus A."/>
            <person name="Glavina del Rio T."/>
            <person name="Dalin E."/>
            <person name="Tice H."/>
            <person name="Bruce D."/>
            <person name="Goodwin L."/>
            <person name="Pitluck S."/>
            <person name="Saunders E."/>
            <person name="Brettin T."/>
            <person name="Detter J.C."/>
            <person name="Han C."/>
            <person name="Larimer F."/>
            <person name="Land M."/>
            <person name="Hauser L."/>
            <person name="Kyrpides N."/>
            <person name="Ovchinnikova G."/>
            <person name="Kostka J."/>
            <person name="Richardson P."/>
        </authorList>
    </citation>
    <scope>NUCLEOTIDE SEQUENCE [LARGE SCALE GENOMIC DNA]</scope>
    <source>
        <strain evidence="2">DSM 22248 / JCM 15807 / FRC-32</strain>
    </source>
</reference>
<keyword evidence="2" id="KW-1185">Reference proteome</keyword>
<dbReference type="KEGG" id="geo:Geob_0656"/>
<dbReference type="STRING" id="316067.Geob_0656"/>
<name>B9M0I4_GEODF</name>
<protein>
    <submittedName>
        <fullName evidence="1">Uncharacterized protein</fullName>
    </submittedName>
</protein>
<dbReference type="Proteomes" id="UP000007721">
    <property type="component" value="Chromosome"/>
</dbReference>
<dbReference type="RefSeq" id="WP_012645750.1">
    <property type="nucleotide sequence ID" value="NC_011979.1"/>
</dbReference>
<dbReference type="HOGENOM" id="CLU_2915944_0_0_7"/>
<dbReference type="EMBL" id="CP001390">
    <property type="protein sequence ID" value="ACM19021.1"/>
    <property type="molecule type" value="Genomic_DNA"/>
</dbReference>
<dbReference type="AlphaFoldDB" id="B9M0I4"/>
<evidence type="ECO:0000313" key="1">
    <source>
        <dbReference type="EMBL" id="ACM19021.1"/>
    </source>
</evidence>
<accession>B9M0I4</accession>